<proteinExistence type="predicted"/>
<dbReference type="EMBL" id="JANBPT010000979">
    <property type="protein sequence ID" value="KAJ1911013.1"/>
    <property type="molecule type" value="Genomic_DNA"/>
</dbReference>
<evidence type="ECO:0000259" key="2">
    <source>
        <dbReference type="Pfam" id="PF11707"/>
    </source>
</evidence>
<dbReference type="InterPro" id="IPR016024">
    <property type="entry name" value="ARM-type_fold"/>
</dbReference>
<evidence type="ECO:0000313" key="4">
    <source>
        <dbReference type="EMBL" id="KAJ1911013.1"/>
    </source>
</evidence>
<sequence>MSAPAPPAAAAAVRALPFTSYHELTLALANARTDRFIETVVDLYTMFVRRDHPRSGLNEIRNQVLLDYLRAEPTGAPLLNLLDLTAGQPLTDTVAELLQVLNTILLAVSDTDVASAGHTMAMRLITNGLPLLYTYISGPLYLVRNAALALLRTIARYSPEHTRQLAVTFDMRFEGWDKILYPFAGATPPRTTVEVDSFSPENQTRRSQFIRLVTALLANGDESTKVHLVNQHALMGGILRELDSDSYELVFHVLSVFHDHILSDPHLPRRSRLAAFTERSMRGLFNLLHRGQAVLVTAGAVSSLVETRRTVPIQRVPGESQPTHPLCPRPDEKLHANQASQGEDYVDSVAALAQRFLVRLCATPGFGLCVKDHGWYTTARQRTGESVSDSLGSDDEDDEEPDFALEADGPDGDDPLSAGGQVARPRNLYLLRILRACLDPTRHLRREQFLLTVLRASPGLVAPYLASDPLDLTPALSVAYLANAALLVKVLALPNPHDPTEPAGSGTCAPPTLTTPPPPVASLTGNVVPSVLTRALFNRCMEAPSPLVRYTVLLTLAAVCRKLDRVLRYLDAQLARLRTAGLADVAATIPWEAARRALVAHVRLRVPDFRYLTTLHASILKTPRDKSGKASGATKGSVPRHDLIWEVTLKVIQVYQAHFPELTLETPFYYGSLVPSLPEVIHLAGLTDDESDAHARAAVARSLMSGLAILRHTPGFRWSHRTDTVTLDLRPAAGLCNVSLSFAGVYLLLALTVPHPALARRARNLVRDWLVDAGLFSHRPAEFIVWFVALRDLIPTLSTNLDTVPMSYRSLALRQMLGALHFLDREIGIAISNLSTTMRDLSEAIQSAERLMESAADPGVDAPLRTVLTHLPADRPDPEDEVHDDLAFSPLLASMLGHLGQRFMDYRATWQAPPVLHDDTRGNQHVSSDPALYFQLINTVMERLGATYPVRHVLLHLLDRALRVAAASVDLEALVQNGEDWRPVIAAPAGLWTYGESLLQTWLALGAALPPALARNLVAPATRDPWVPAGLNSADIFGTQRMALAAITPDHVGGFEVAYYLDRLAPTIALPTIRALSSREIAPLAYLDIIIKNYLRRHIPFTVSPTGEPALAVLVQQSTSTPEEKLAAIFLNQPFAVLHAALTLDHLTQPVYQHALTKALRSDLTVQLADATDAGMLGSFAVQTARRILDSLQRTFLTDRLDAQAKSAVNTHGISLLTQLAAGLALKSVPTAVVRALAATLAAHPLIPALLDALAQDTFPLNHVSETVAGLHSLLAALPNAAAVVATLPVWRPVLDRAVLTLRVFLAGASADPPAAAVARSTAAFLALRGLYPPAALADLVGDLVVAFEAWHAIDPTSASSRAMAGLLSQLLHLTGGHPDLFTTDSAFRRTFAAFLTFNAVPNLYVDLDAVASLLVPSALPALPLPAEVSPFIPGSTIALPRADQLVGRLGREGATADTRPYLARVLPALTQSSAATVCRLIRGHRRSLDAFRTWVTEHWDSVVPLWDPTATEQMTTVEVTSAPDDFYPWLIVILSYLRTVLSAPTAADPNGPLIWQSFALPADRALVATLTETVLPALLVFGTAVAAQQHPATPDADCLRLIGAVARTLLVVPSTALDQNSEQVAKWSDALTRSLGHRTSTTHARLHKARFAPLGPTLLHWLAQARACLAAGSVPADLFISLNQLTLDYLRGLFAAHPRTKSQAGLLVTVPYHSEAAALLNALVNLYSHVPSETEGIEASLHALLATLVRSPDAFAVPELLEVVVILLPRAQPTEHLATLLLADLNIHMKAHIRHLVARSGMGYVDAAVRSCINPPADLVATEADAPPLAAVALTVLLHTAYISPAKWSIAPLRRLLPFYTAGPSLRDQLIRHFLGRFERETRHSVAKYALLWGPAGRAEHWGALFADPKKAAETNSTADEATVTLEYLQLALRCLDARTVARTCLTGAFDMVLDGDTLMAPFDILGNRPGPWQSQPVAYDDTTGGWARAAIELDQRQRQFTTLAGVPLDHLALSPADRLYDPAFLLALLTTFVHLPRLLPLDRLVQTNLFAVAVVALSSASRRTRRLAYTALGHLNQWPTGPDFGARAETLFILQGLRASLRPAGRPAALEAAILADPDPCLPRGFTAFLAAALDTVNRPHSPVYPTLATYLLETTPLRMGEVPMLTTVFRSTSDHARRERRWLLEVLGPALRTPLDFAAFDRAAGWDLVTSYYPSPIANLVTRQAILRVIYTATQAPAGLLTARLFTTGLLPWLHQQVLTNTWRVDTDLIVGLLRIVRSLLVHVRPQDLGTNLLAFDRAVLALVRAAASQLLQCQRARPVSAATRDWYLILLFEVQATTSLLHRRRAACTTGLLDPHVPVDVLRALFGVLRPCEALVLPFDRSTPANLLHTSATCNPQACPSVSLALAQTLPADDLFGMAIVAANQVLFNALHLFIETVGGLRHQADPDMATYAYGRALRYGFGEYQRWMLECVHAD</sequence>
<reference evidence="4" key="1">
    <citation type="submission" date="2022-07" db="EMBL/GenBank/DDBJ databases">
        <title>Phylogenomic reconstructions and comparative analyses of Kickxellomycotina fungi.</title>
        <authorList>
            <person name="Reynolds N.K."/>
            <person name="Stajich J.E."/>
            <person name="Barry K."/>
            <person name="Grigoriev I.V."/>
            <person name="Crous P."/>
            <person name="Smith M.E."/>
        </authorList>
    </citation>
    <scope>NUCLEOTIDE SEQUENCE</scope>
    <source>
        <strain evidence="4">RSA 861</strain>
    </source>
</reference>
<dbReference type="Pfam" id="PF11707">
    <property type="entry name" value="Npa1"/>
    <property type="match status" value="1"/>
</dbReference>
<gene>
    <name evidence="4" type="ORF">IWQ60_010344</name>
</gene>
<protein>
    <submittedName>
        <fullName evidence="4">Uncharacterized protein</fullName>
    </submittedName>
</protein>
<comment type="caution">
    <text evidence="4">The sequence shown here is derived from an EMBL/GenBank/DDBJ whole genome shotgun (WGS) entry which is preliminary data.</text>
</comment>
<evidence type="ECO:0000256" key="1">
    <source>
        <dbReference type="SAM" id="MobiDB-lite"/>
    </source>
</evidence>
<feature type="compositionally biased region" description="Acidic residues" evidence="1">
    <location>
        <begin position="392"/>
        <end position="414"/>
    </location>
</feature>
<accession>A0A9W7ZK17</accession>
<dbReference type="PANTHER" id="PTHR13500">
    <property type="entry name" value="NUCLEOLAR PRERIBOSOMAL-ASSOCIATED PROTEIN 1"/>
    <property type="match status" value="1"/>
</dbReference>
<keyword evidence="5" id="KW-1185">Reference proteome</keyword>
<dbReference type="GO" id="GO:0005730">
    <property type="term" value="C:nucleolus"/>
    <property type="evidence" value="ECO:0007669"/>
    <property type="project" value="TreeGrafter"/>
</dbReference>
<dbReference type="InterPro" id="IPR032436">
    <property type="entry name" value="URB1_C"/>
</dbReference>
<dbReference type="GO" id="GO:0000463">
    <property type="term" value="P:maturation of LSU-rRNA from tricistronic rRNA transcript (SSU-rRNA, 5.8S rRNA, LSU-rRNA)"/>
    <property type="evidence" value="ECO:0007669"/>
    <property type="project" value="TreeGrafter"/>
</dbReference>
<evidence type="ECO:0000313" key="5">
    <source>
        <dbReference type="Proteomes" id="UP001150569"/>
    </source>
</evidence>
<organism evidence="4 5">
    <name type="scientific">Tieghemiomyces parasiticus</name>
    <dbReference type="NCBI Taxonomy" id="78921"/>
    <lineage>
        <taxon>Eukaryota</taxon>
        <taxon>Fungi</taxon>
        <taxon>Fungi incertae sedis</taxon>
        <taxon>Zoopagomycota</taxon>
        <taxon>Kickxellomycotina</taxon>
        <taxon>Dimargaritomycetes</taxon>
        <taxon>Dimargaritales</taxon>
        <taxon>Dimargaritaceae</taxon>
        <taxon>Tieghemiomyces</taxon>
    </lineage>
</organism>
<dbReference type="InterPro" id="IPR039844">
    <property type="entry name" value="URB1"/>
</dbReference>
<evidence type="ECO:0000259" key="3">
    <source>
        <dbReference type="Pfam" id="PF16201"/>
    </source>
</evidence>
<dbReference type="GO" id="GO:0000466">
    <property type="term" value="P:maturation of 5.8S rRNA from tricistronic rRNA transcript (SSU-rRNA, 5.8S rRNA, LSU-rRNA)"/>
    <property type="evidence" value="ECO:0007669"/>
    <property type="project" value="TreeGrafter"/>
</dbReference>
<feature type="domain" description="URB1 C-terminal" evidence="3">
    <location>
        <begin position="2052"/>
        <end position="2242"/>
    </location>
</feature>
<feature type="domain" description="URB1 N-terminal" evidence="2">
    <location>
        <begin position="78"/>
        <end position="483"/>
    </location>
</feature>
<dbReference type="SUPFAM" id="SSF48371">
    <property type="entry name" value="ARM repeat"/>
    <property type="match status" value="1"/>
</dbReference>
<dbReference type="PANTHER" id="PTHR13500:SF0">
    <property type="entry name" value="NUCLEOLAR PRE-RIBOSOMAL-ASSOCIATED PROTEIN 1"/>
    <property type="match status" value="1"/>
</dbReference>
<dbReference type="InterPro" id="IPR021714">
    <property type="entry name" value="URB1_N"/>
</dbReference>
<name>A0A9W7ZK17_9FUNG</name>
<dbReference type="Pfam" id="PF16201">
    <property type="entry name" value="NopRA1"/>
    <property type="match status" value="1"/>
</dbReference>
<dbReference type="Proteomes" id="UP001150569">
    <property type="component" value="Unassembled WGS sequence"/>
</dbReference>
<dbReference type="OrthoDB" id="72892at2759"/>
<feature type="region of interest" description="Disordered" evidence="1">
    <location>
        <begin position="382"/>
        <end position="420"/>
    </location>
</feature>